<evidence type="ECO:0000256" key="2">
    <source>
        <dbReference type="SAM" id="Phobius"/>
    </source>
</evidence>
<dbReference type="Pfam" id="PF00583">
    <property type="entry name" value="Acetyltransf_1"/>
    <property type="match status" value="1"/>
</dbReference>
<keyword evidence="2" id="KW-0472">Membrane</keyword>
<keyword evidence="5" id="KW-1185">Reference proteome</keyword>
<evidence type="ECO:0000313" key="4">
    <source>
        <dbReference type="EMBL" id="KAK5995375.1"/>
    </source>
</evidence>
<feature type="domain" description="N-acetyltransferase" evidence="3">
    <location>
        <begin position="128"/>
        <end position="213"/>
    </location>
</feature>
<name>A0ABR0SUF5_9HYPO</name>
<evidence type="ECO:0000256" key="1">
    <source>
        <dbReference type="SAM" id="MobiDB-lite"/>
    </source>
</evidence>
<comment type="caution">
    <text evidence="4">The sequence shown here is derived from an EMBL/GenBank/DDBJ whole genome shotgun (WGS) entry which is preliminary data.</text>
</comment>
<feature type="transmembrane region" description="Helical" evidence="2">
    <location>
        <begin position="92"/>
        <end position="112"/>
    </location>
</feature>
<dbReference type="Gene3D" id="3.40.630.30">
    <property type="match status" value="1"/>
</dbReference>
<dbReference type="InterPro" id="IPR000182">
    <property type="entry name" value="GNAT_dom"/>
</dbReference>
<keyword evidence="2" id="KW-0812">Transmembrane</keyword>
<dbReference type="SUPFAM" id="SSF55729">
    <property type="entry name" value="Acyl-CoA N-acyltransferases (Nat)"/>
    <property type="match status" value="1"/>
</dbReference>
<accession>A0ABR0SUF5</accession>
<feature type="transmembrane region" description="Helical" evidence="2">
    <location>
        <begin position="66"/>
        <end position="86"/>
    </location>
</feature>
<protein>
    <recommendedName>
        <fullName evidence="3">N-acetyltransferase domain-containing protein</fullName>
    </recommendedName>
</protein>
<dbReference type="Proteomes" id="UP001338125">
    <property type="component" value="Unassembled WGS sequence"/>
</dbReference>
<reference evidence="4 5" key="1">
    <citation type="submission" date="2024-01" db="EMBL/GenBank/DDBJ databases">
        <title>Complete genome of Cladobotryum mycophilum ATHUM6906.</title>
        <authorList>
            <person name="Christinaki A.C."/>
            <person name="Myridakis A.I."/>
            <person name="Kouvelis V.N."/>
        </authorList>
    </citation>
    <scope>NUCLEOTIDE SEQUENCE [LARGE SCALE GENOMIC DNA]</scope>
    <source>
        <strain evidence="4 5">ATHUM6906</strain>
    </source>
</reference>
<feature type="compositionally biased region" description="Polar residues" evidence="1">
    <location>
        <begin position="16"/>
        <end position="26"/>
    </location>
</feature>
<dbReference type="EMBL" id="JAVFKD010000004">
    <property type="protein sequence ID" value="KAK5995375.1"/>
    <property type="molecule type" value="Genomic_DNA"/>
</dbReference>
<proteinExistence type="predicted"/>
<dbReference type="InterPro" id="IPR016181">
    <property type="entry name" value="Acyl_CoA_acyltransferase"/>
</dbReference>
<gene>
    <name evidence="4" type="ORF">PT974_03779</name>
</gene>
<keyword evidence="2" id="KW-1133">Transmembrane helix</keyword>
<feature type="compositionally biased region" description="Low complexity" evidence="1">
    <location>
        <begin position="1"/>
        <end position="15"/>
    </location>
</feature>
<organism evidence="4 5">
    <name type="scientific">Cladobotryum mycophilum</name>
    <dbReference type="NCBI Taxonomy" id="491253"/>
    <lineage>
        <taxon>Eukaryota</taxon>
        <taxon>Fungi</taxon>
        <taxon>Dikarya</taxon>
        <taxon>Ascomycota</taxon>
        <taxon>Pezizomycotina</taxon>
        <taxon>Sordariomycetes</taxon>
        <taxon>Hypocreomycetidae</taxon>
        <taxon>Hypocreales</taxon>
        <taxon>Hypocreaceae</taxon>
        <taxon>Cladobotryum</taxon>
    </lineage>
</organism>
<evidence type="ECO:0000313" key="5">
    <source>
        <dbReference type="Proteomes" id="UP001338125"/>
    </source>
</evidence>
<sequence>MSLTTSTQTQEMSEQNAASPTGTSSDENLDGVLPLSYIIVTDEDDKRDALRLVADSIAQQRQVASAAIILNPLCLTVLVGLCAVAYRQYEHQGYGTLMTMLSGIIIMYLSTVRYFTSPYIQMAEAFQWKTWITGPDGKEDTIIAAIFGEELMATLVLRLEPQGKKGIIRAWTTRLRYRGKGVGSDLLQVAVRTTRDAFGTDALVECAPDHANSVNPMYDMFNGPFKKRQARAIQALAHALEAEAARRAK</sequence>
<feature type="region of interest" description="Disordered" evidence="1">
    <location>
        <begin position="1"/>
        <end position="28"/>
    </location>
</feature>
<evidence type="ECO:0000259" key="3">
    <source>
        <dbReference type="Pfam" id="PF00583"/>
    </source>
</evidence>